<dbReference type="Pfam" id="PF17200">
    <property type="entry name" value="sCache_2"/>
    <property type="match status" value="1"/>
</dbReference>
<evidence type="ECO:0000256" key="6">
    <source>
        <dbReference type="ARBA" id="ARBA00023136"/>
    </source>
</evidence>
<sequence>MRYGKNDYFFVTDYAGEMLVHPTEALIGKVLWDKQDPNGLYLFRELISQARAGGGETAYLWPRTPDQPPVPKLSYSTGIKGWDWMLGTGVYVDDLNTIFVGVAWKSLSASAVLLAILAFCAWPLARSISQPISRLSSAMRRLADGDMSITIPNLDRQDEIGEMAEAVQSFKAAAIERDRLAREANETRLADSLAKERQVAIDNAKAEDLRVLVAAVERSFERLSAGDLTVRMDQSVAPEFVPIQTQFNDSVSQLEEAIGGVVSSVQTIRTGLSEIAIASNDLSQRTEQQAASIEETVAALSEVSQAVAITAESAGQARASARLAATKAEQGGAIVGRAVLAMEEIEDSSQKINDIIGVIDEIAFQTNLLALNAGVEAARAGEAGKGFAVVAQEVRELAQRSATAAKEIKDLISTSRARVGAGVDLVTASGRSLEEIVAEVNAMTEVIATIASSATEQASSLREVSDAAEQMDKVTQQNAAMVEETTAATKAVEAETEELARSIGRFDISQGEGTHKPVERSSYSAHSTRRAA</sequence>
<dbReference type="CDD" id="cd11386">
    <property type="entry name" value="MCP_signal"/>
    <property type="match status" value="1"/>
</dbReference>
<evidence type="ECO:0000256" key="8">
    <source>
        <dbReference type="PROSITE-ProRule" id="PRU00284"/>
    </source>
</evidence>
<dbReference type="InterPro" id="IPR003660">
    <property type="entry name" value="HAMP_dom"/>
</dbReference>
<dbReference type="PROSITE" id="PS50885">
    <property type="entry name" value="HAMP"/>
    <property type="match status" value="2"/>
</dbReference>
<dbReference type="InterPro" id="IPR004089">
    <property type="entry name" value="MCPsignal_dom"/>
</dbReference>
<evidence type="ECO:0000256" key="9">
    <source>
        <dbReference type="SAM" id="MobiDB-lite"/>
    </source>
</evidence>
<organism evidence="12 13">
    <name type="scientific">Fulvimarina manganoxydans</name>
    <dbReference type="NCBI Taxonomy" id="937218"/>
    <lineage>
        <taxon>Bacteria</taxon>
        <taxon>Pseudomonadati</taxon>
        <taxon>Pseudomonadota</taxon>
        <taxon>Alphaproteobacteria</taxon>
        <taxon>Hyphomicrobiales</taxon>
        <taxon>Aurantimonadaceae</taxon>
        <taxon>Fulvimarina</taxon>
    </lineage>
</organism>
<dbReference type="PANTHER" id="PTHR43531">
    <property type="entry name" value="PROTEIN ICFG"/>
    <property type="match status" value="1"/>
</dbReference>
<comment type="similarity">
    <text evidence="7">Belongs to the methyl-accepting chemotaxis (MCP) protein family.</text>
</comment>
<evidence type="ECO:0000256" key="7">
    <source>
        <dbReference type="ARBA" id="ARBA00029447"/>
    </source>
</evidence>
<dbReference type="PROSITE" id="PS50111">
    <property type="entry name" value="CHEMOTAXIS_TRANSDUC_2"/>
    <property type="match status" value="1"/>
</dbReference>
<dbReference type="Gene3D" id="3.30.450.20">
    <property type="entry name" value="PAS domain"/>
    <property type="match status" value="1"/>
</dbReference>
<dbReference type="CDD" id="cd06225">
    <property type="entry name" value="HAMP"/>
    <property type="match status" value="1"/>
</dbReference>
<evidence type="ECO:0000256" key="2">
    <source>
        <dbReference type="ARBA" id="ARBA00022475"/>
    </source>
</evidence>
<dbReference type="SUPFAM" id="SSF158472">
    <property type="entry name" value="HAMP domain-like"/>
    <property type="match status" value="1"/>
</dbReference>
<gene>
    <name evidence="12" type="ORF">SAMN06297251_112114</name>
</gene>
<evidence type="ECO:0000259" key="11">
    <source>
        <dbReference type="PROSITE" id="PS50885"/>
    </source>
</evidence>
<evidence type="ECO:0000313" key="12">
    <source>
        <dbReference type="EMBL" id="SMC92172.1"/>
    </source>
</evidence>
<accession>A0A1W2D517</accession>
<dbReference type="Gene3D" id="1.10.287.950">
    <property type="entry name" value="Methyl-accepting chemotaxis protein"/>
    <property type="match status" value="1"/>
</dbReference>
<dbReference type="SUPFAM" id="SSF58104">
    <property type="entry name" value="Methyl-accepting chemotaxis protein (MCP) signaling domain"/>
    <property type="match status" value="1"/>
</dbReference>
<keyword evidence="6" id="KW-0472">Membrane</keyword>
<dbReference type="InterPro" id="IPR033480">
    <property type="entry name" value="sCache_2"/>
</dbReference>
<evidence type="ECO:0000259" key="10">
    <source>
        <dbReference type="PROSITE" id="PS50111"/>
    </source>
</evidence>
<evidence type="ECO:0000256" key="3">
    <source>
        <dbReference type="ARBA" id="ARBA00022500"/>
    </source>
</evidence>
<dbReference type="Pfam" id="PF00015">
    <property type="entry name" value="MCPsignal"/>
    <property type="match status" value="1"/>
</dbReference>
<dbReference type="PANTHER" id="PTHR43531:SF11">
    <property type="entry name" value="METHYL-ACCEPTING CHEMOTAXIS PROTEIN 3"/>
    <property type="match status" value="1"/>
</dbReference>
<feature type="domain" description="Methyl-accepting transducer" evidence="10">
    <location>
        <begin position="264"/>
        <end position="493"/>
    </location>
</feature>
<keyword evidence="8" id="KW-0807">Transducer</keyword>
<dbReference type="FunFam" id="1.10.287.950:FF:000001">
    <property type="entry name" value="Methyl-accepting chemotaxis sensory transducer"/>
    <property type="match status" value="1"/>
</dbReference>
<dbReference type="Gene3D" id="6.10.340.10">
    <property type="match status" value="1"/>
</dbReference>
<dbReference type="GO" id="GO:0006935">
    <property type="term" value="P:chemotaxis"/>
    <property type="evidence" value="ECO:0007669"/>
    <property type="project" value="UniProtKB-KW"/>
</dbReference>
<dbReference type="Pfam" id="PF00672">
    <property type="entry name" value="HAMP"/>
    <property type="match status" value="1"/>
</dbReference>
<feature type="domain" description="HAMP" evidence="11">
    <location>
        <begin position="213"/>
        <end position="259"/>
    </location>
</feature>
<protein>
    <submittedName>
        <fullName evidence="12">Methyl-accepting chemotaxis protein</fullName>
    </submittedName>
</protein>
<dbReference type="STRING" id="937218.SAMN06297251_112114"/>
<keyword evidence="4" id="KW-0812">Transmembrane</keyword>
<dbReference type="SMART" id="SM01049">
    <property type="entry name" value="Cache_2"/>
    <property type="match status" value="1"/>
</dbReference>
<keyword evidence="2" id="KW-1003">Cell membrane</keyword>
<name>A0A1W2D517_9HYPH</name>
<reference evidence="12 13" key="1">
    <citation type="submission" date="2017-04" db="EMBL/GenBank/DDBJ databases">
        <authorList>
            <person name="Afonso C.L."/>
            <person name="Miller P.J."/>
            <person name="Scott M.A."/>
            <person name="Spackman E."/>
            <person name="Goraichik I."/>
            <person name="Dimitrov K.M."/>
            <person name="Suarez D.L."/>
            <person name="Swayne D.E."/>
        </authorList>
    </citation>
    <scope>NUCLEOTIDE SEQUENCE [LARGE SCALE GENOMIC DNA]</scope>
    <source>
        <strain evidence="12 13">CGMCC 1.10972</strain>
    </source>
</reference>
<feature type="region of interest" description="Disordered" evidence="9">
    <location>
        <begin position="505"/>
        <end position="532"/>
    </location>
</feature>
<proteinExistence type="inferred from homology"/>
<evidence type="ECO:0000256" key="4">
    <source>
        <dbReference type="ARBA" id="ARBA00022692"/>
    </source>
</evidence>
<dbReference type="GO" id="GO:0005886">
    <property type="term" value="C:plasma membrane"/>
    <property type="evidence" value="ECO:0007669"/>
    <property type="project" value="UniProtKB-SubCell"/>
</dbReference>
<comment type="subcellular location">
    <subcellularLocation>
        <location evidence="1">Cell membrane</location>
        <topology evidence="1">Multi-pass membrane protein</topology>
    </subcellularLocation>
</comment>
<dbReference type="EMBL" id="FWXR01000012">
    <property type="protein sequence ID" value="SMC92172.1"/>
    <property type="molecule type" value="Genomic_DNA"/>
</dbReference>
<evidence type="ECO:0000256" key="5">
    <source>
        <dbReference type="ARBA" id="ARBA00022989"/>
    </source>
</evidence>
<keyword evidence="3" id="KW-0145">Chemotaxis</keyword>
<dbReference type="SMART" id="SM00304">
    <property type="entry name" value="HAMP"/>
    <property type="match status" value="2"/>
</dbReference>
<dbReference type="SMART" id="SM00283">
    <property type="entry name" value="MA"/>
    <property type="match status" value="1"/>
</dbReference>
<dbReference type="Proteomes" id="UP000192656">
    <property type="component" value="Unassembled WGS sequence"/>
</dbReference>
<keyword evidence="13" id="KW-1185">Reference proteome</keyword>
<feature type="domain" description="HAMP" evidence="11">
    <location>
        <begin position="126"/>
        <end position="179"/>
    </location>
</feature>
<dbReference type="AlphaFoldDB" id="A0A1W2D517"/>
<dbReference type="GO" id="GO:0004888">
    <property type="term" value="F:transmembrane signaling receptor activity"/>
    <property type="evidence" value="ECO:0007669"/>
    <property type="project" value="TreeGrafter"/>
</dbReference>
<dbReference type="GO" id="GO:0007165">
    <property type="term" value="P:signal transduction"/>
    <property type="evidence" value="ECO:0007669"/>
    <property type="project" value="UniProtKB-KW"/>
</dbReference>
<keyword evidence="5" id="KW-1133">Transmembrane helix</keyword>
<evidence type="ECO:0000313" key="13">
    <source>
        <dbReference type="Proteomes" id="UP000192656"/>
    </source>
</evidence>
<dbReference type="InterPro" id="IPR051310">
    <property type="entry name" value="MCP_chemotaxis"/>
</dbReference>
<evidence type="ECO:0000256" key="1">
    <source>
        <dbReference type="ARBA" id="ARBA00004651"/>
    </source>
</evidence>